<dbReference type="PANTHER" id="PTHR43336:SF3">
    <property type="entry name" value="GUANYLATE CYCLASE DOMAIN-CONTAINING PROTEIN"/>
    <property type="match status" value="1"/>
</dbReference>
<feature type="compositionally biased region" description="Acidic residues" evidence="5">
    <location>
        <begin position="233"/>
        <end position="251"/>
    </location>
</feature>
<dbReference type="Gene3D" id="3.30.70.1230">
    <property type="entry name" value="Nucleotide cyclase"/>
    <property type="match status" value="1"/>
</dbReference>
<comment type="caution">
    <text evidence="8">The sequence shown here is derived from an EMBL/GenBank/DDBJ whole genome shotgun (WGS) entry which is preliminary data.</text>
</comment>
<dbReference type="Proteomes" id="UP001190700">
    <property type="component" value="Unassembled WGS sequence"/>
</dbReference>
<dbReference type="InterPro" id="IPR029787">
    <property type="entry name" value="Nucleotide_cyclase"/>
</dbReference>
<dbReference type="CDD" id="cd07302">
    <property type="entry name" value="CHD"/>
    <property type="match status" value="1"/>
</dbReference>
<keyword evidence="9" id="KW-1185">Reference proteome</keyword>
<dbReference type="SMART" id="SM00044">
    <property type="entry name" value="CYCc"/>
    <property type="match status" value="1"/>
</dbReference>
<dbReference type="PROSITE" id="PS50125">
    <property type="entry name" value="GUANYLATE_CYCLASE_2"/>
    <property type="match status" value="1"/>
</dbReference>
<sequence>MSQASTRNSQNAAGGMTTNPLQGDAHANGGEKGADGDTSVDVRQQPSLFDDLSREDTPLWKQKLVYMIDGPAGSLFFTVVTIWALFGDDLRLICTYKEDDDIFVGFTIFCLVCFCVELAIASIAKREFFLGFYFWLDIIATSSLLLDIPSVVEAVTGVEESDSTAVDSSSTDSNSVQDSGKLTKASRTSRAGARAGRIVRLVRLFRIVKLYKKYIQFQAEKAGSLKAAAKDDAFDDDDDEEDADDEAEEEEQSRVGQTLSELTTRRVIIGVLCMLFGLQLFDSSTWVETTTLIDGGLALVVETFDASGLSDSFYSVMDSYADQTDTEISTMYWIVINGTDYSSRYGYSGAEYRGLRESEWVESTYGSSFARFNTRVASEYQAILNLFKTIFICIVLGFGAMMFSQDSNTLVLKPLERIFKKVKEISENPLKRDGEQPEEEEDDDDDSSERFETKILEDSFSKICSLMAVGFGEAGAEIIAQNMTSAGAFNPMVKGRKMVAIFGFCDIRQFTDATEVLQEGVMEFVNSIAQIVHMEVSLHGGSANKNIGDAFLLVWKFPPEVTLELLNQAISDGPEVTKGAYRESISQVADKALATFVITIAMLKKSARLRAYGQNPVLNERMPNYSVKMGFGLHVGWAIEGAIGSTYKVDASYLSPNVNMASRLEAATKQFGASILLSENFARILKPSTYARCRQIDRVTVKGSVQPMGLFTYDVEVDNLAINPNNIEYSKDPERFTLSKGNFQDEFAEHPDIIKTRGATPKFLRRFGEAFAAYESGNWPEAHQILLSLLVRQRPNGKEFEDGPSNTLLRVMGEYDFQAPEDWRGYRELTEK</sequence>
<evidence type="ECO:0000313" key="9">
    <source>
        <dbReference type="Proteomes" id="UP001190700"/>
    </source>
</evidence>
<dbReference type="InterPro" id="IPR001054">
    <property type="entry name" value="A/G_cyclase"/>
</dbReference>
<evidence type="ECO:0000256" key="6">
    <source>
        <dbReference type="SAM" id="Phobius"/>
    </source>
</evidence>
<keyword evidence="4 6" id="KW-0472">Membrane</keyword>
<comment type="subcellular location">
    <subcellularLocation>
        <location evidence="1">Membrane</location>
        <topology evidence="1">Multi-pass membrane protein</topology>
    </subcellularLocation>
</comment>
<dbReference type="SUPFAM" id="SSF55073">
    <property type="entry name" value="Nucleotide cyclase"/>
    <property type="match status" value="1"/>
</dbReference>
<evidence type="ECO:0000313" key="8">
    <source>
        <dbReference type="EMBL" id="KAK3278358.1"/>
    </source>
</evidence>
<evidence type="ECO:0000259" key="7">
    <source>
        <dbReference type="PROSITE" id="PS50125"/>
    </source>
</evidence>
<feature type="transmembrane region" description="Helical" evidence="6">
    <location>
        <begin position="382"/>
        <end position="403"/>
    </location>
</feature>
<keyword evidence="3 6" id="KW-1133">Transmembrane helix</keyword>
<dbReference type="PANTHER" id="PTHR43336">
    <property type="entry name" value="OXYGEN SENSOR HISTIDINE KINASE RESPONSE REGULATOR DEVS/DOSS"/>
    <property type="match status" value="1"/>
</dbReference>
<dbReference type="AlphaFoldDB" id="A0AAE0LAS9"/>
<feature type="region of interest" description="Disordered" evidence="5">
    <location>
        <begin position="163"/>
        <end position="188"/>
    </location>
</feature>
<dbReference type="GO" id="GO:0016020">
    <property type="term" value="C:membrane"/>
    <property type="evidence" value="ECO:0007669"/>
    <property type="project" value="UniProtKB-SubCell"/>
</dbReference>
<evidence type="ECO:0000256" key="4">
    <source>
        <dbReference type="ARBA" id="ARBA00023136"/>
    </source>
</evidence>
<dbReference type="EMBL" id="LGRX02005498">
    <property type="protein sequence ID" value="KAK3278358.1"/>
    <property type="molecule type" value="Genomic_DNA"/>
</dbReference>
<feature type="domain" description="Guanylate cyclase" evidence="7">
    <location>
        <begin position="501"/>
        <end position="665"/>
    </location>
</feature>
<name>A0AAE0LAS9_9CHLO</name>
<accession>A0AAE0LAS9</accession>
<evidence type="ECO:0000256" key="1">
    <source>
        <dbReference type="ARBA" id="ARBA00004141"/>
    </source>
</evidence>
<feature type="compositionally biased region" description="Acidic residues" evidence="5">
    <location>
        <begin position="436"/>
        <end position="447"/>
    </location>
</feature>
<evidence type="ECO:0000256" key="3">
    <source>
        <dbReference type="ARBA" id="ARBA00022989"/>
    </source>
</evidence>
<reference evidence="8 9" key="1">
    <citation type="journal article" date="2015" name="Genome Biol. Evol.">
        <title>Comparative Genomics of a Bacterivorous Green Alga Reveals Evolutionary Causalities and Consequences of Phago-Mixotrophic Mode of Nutrition.</title>
        <authorList>
            <person name="Burns J.A."/>
            <person name="Paasch A."/>
            <person name="Narechania A."/>
            <person name="Kim E."/>
        </authorList>
    </citation>
    <scope>NUCLEOTIDE SEQUENCE [LARGE SCALE GENOMIC DNA]</scope>
    <source>
        <strain evidence="8 9">PLY_AMNH</strain>
    </source>
</reference>
<feature type="compositionally biased region" description="Polar residues" evidence="5">
    <location>
        <begin position="1"/>
        <end position="21"/>
    </location>
</feature>
<feature type="transmembrane region" description="Helical" evidence="6">
    <location>
        <begin position="102"/>
        <end position="121"/>
    </location>
</feature>
<dbReference type="Gene3D" id="1.20.120.350">
    <property type="entry name" value="Voltage-gated potassium channels. Chain C"/>
    <property type="match status" value="1"/>
</dbReference>
<protein>
    <recommendedName>
        <fullName evidence="7">Guanylate cyclase domain-containing protein</fullName>
    </recommendedName>
</protein>
<evidence type="ECO:0000256" key="2">
    <source>
        <dbReference type="ARBA" id="ARBA00022692"/>
    </source>
</evidence>
<dbReference type="GO" id="GO:0009190">
    <property type="term" value="P:cyclic nucleotide biosynthetic process"/>
    <property type="evidence" value="ECO:0007669"/>
    <property type="project" value="InterPro"/>
</dbReference>
<dbReference type="GO" id="GO:0035556">
    <property type="term" value="P:intracellular signal transduction"/>
    <property type="evidence" value="ECO:0007669"/>
    <property type="project" value="InterPro"/>
</dbReference>
<gene>
    <name evidence="8" type="ORF">CYMTET_13697</name>
</gene>
<feature type="region of interest" description="Disordered" evidence="5">
    <location>
        <begin position="429"/>
        <end position="450"/>
    </location>
</feature>
<dbReference type="Pfam" id="PF00211">
    <property type="entry name" value="Guanylate_cyc"/>
    <property type="match status" value="1"/>
</dbReference>
<feature type="region of interest" description="Disordered" evidence="5">
    <location>
        <begin position="230"/>
        <end position="256"/>
    </location>
</feature>
<feature type="transmembrane region" description="Helical" evidence="6">
    <location>
        <begin position="64"/>
        <end position="86"/>
    </location>
</feature>
<proteinExistence type="predicted"/>
<keyword evidence="2 6" id="KW-0812">Transmembrane</keyword>
<evidence type="ECO:0000256" key="5">
    <source>
        <dbReference type="SAM" id="MobiDB-lite"/>
    </source>
</evidence>
<feature type="region of interest" description="Disordered" evidence="5">
    <location>
        <begin position="1"/>
        <end position="39"/>
    </location>
</feature>
<dbReference type="InterPro" id="IPR027359">
    <property type="entry name" value="Volt_channel_dom_sf"/>
</dbReference>
<organism evidence="8 9">
    <name type="scientific">Cymbomonas tetramitiformis</name>
    <dbReference type="NCBI Taxonomy" id="36881"/>
    <lineage>
        <taxon>Eukaryota</taxon>
        <taxon>Viridiplantae</taxon>
        <taxon>Chlorophyta</taxon>
        <taxon>Pyramimonadophyceae</taxon>
        <taxon>Pyramimonadales</taxon>
        <taxon>Pyramimonadaceae</taxon>
        <taxon>Cymbomonas</taxon>
    </lineage>
</organism>